<reference evidence="2" key="1">
    <citation type="journal article" date="2020" name="J. Eukaryot. Microbiol.">
        <title>De novo Sequencing, Assembly and Annotation of the Transcriptome for the Free-Living Testate Amoeba Arcella intermedia.</title>
        <authorList>
            <person name="Ribeiro G.M."/>
            <person name="Porfirio-Sousa A.L."/>
            <person name="Maurer-Alcala X.X."/>
            <person name="Katz L.A."/>
            <person name="Lahr D.J.G."/>
        </authorList>
    </citation>
    <scope>NUCLEOTIDE SEQUENCE</scope>
</reference>
<organism evidence="2">
    <name type="scientific">Arcella intermedia</name>
    <dbReference type="NCBI Taxonomy" id="1963864"/>
    <lineage>
        <taxon>Eukaryota</taxon>
        <taxon>Amoebozoa</taxon>
        <taxon>Tubulinea</taxon>
        <taxon>Elardia</taxon>
        <taxon>Arcellinida</taxon>
        <taxon>Sphaerothecina</taxon>
        <taxon>Arcellidae</taxon>
        <taxon>Arcella</taxon>
    </lineage>
</organism>
<evidence type="ECO:0000256" key="1">
    <source>
        <dbReference type="SAM" id="MobiDB-lite"/>
    </source>
</evidence>
<protein>
    <submittedName>
        <fullName evidence="2">Uncharacterized protein</fullName>
    </submittedName>
</protein>
<dbReference type="AlphaFoldDB" id="A0A6B2LTS2"/>
<proteinExistence type="predicted"/>
<evidence type="ECO:0000313" key="2">
    <source>
        <dbReference type="EMBL" id="NDV40347.1"/>
    </source>
</evidence>
<accession>A0A6B2LTS2</accession>
<name>A0A6B2LTS2_9EUKA</name>
<dbReference type="EMBL" id="GIBP01011378">
    <property type="protein sequence ID" value="NDV40347.1"/>
    <property type="molecule type" value="Transcribed_RNA"/>
</dbReference>
<feature type="region of interest" description="Disordered" evidence="1">
    <location>
        <begin position="58"/>
        <end position="95"/>
    </location>
</feature>
<sequence length="95" mass="9449">MPLPLGHCRARALQRPHDGVLPGLGLLRAGARRGLAPGVPGARALARAVHGEGLLLAAPALPRPRRGQQDGPPAPGPGGPAGPGLVQGQRGPALL</sequence>